<reference evidence="3" key="1">
    <citation type="submission" date="2017-06" db="EMBL/GenBank/DDBJ databases">
        <authorList>
            <person name="LiPuma J."/>
            <person name="Spilker T."/>
        </authorList>
    </citation>
    <scope>NUCLEOTIDE SEQUENCE [LARGE SCALE GENOMIC DNA]</scope>
    <source>
        <strain evidence="3">AU17325</strain>
    </source>
</reference>
<dbReference type="EMBL" id="CABVQC010000076">
    <property type="protein sequence ID" value="VWC44282.1"/>
    <property type="molecule type" value="Genomic_DNA"/>
</dbReference>
<dbReference type="Proteomes" id="UP000494261">
    <property type="component" value="Unassembled WGS sequence"/>
</dbReference>
<dbReference type="EMBL" id="NKFA01000041">
    <property type="protein sequence ID" value="OXI31977.1"/>
    <property type="molecule type" value="Genomic_DNA"/>
</dbReference>
<reference evidence="2 4" key="4">
    <citation type="submission" date="2019-09" db="EMBL/GenBank/DDBJ databases">
        <authorList>
            <person name="Depoorter E."/>
        </authorList>
    </citation>
    <scope>NUCLEOTIDE SEQUENCE [LARGE SCALE GENOMIC DNA]</scope>
    <source>
        <strain evidence="2">LMG 13014</strain>
    </source>
</reference>
<dbReference type="AlphaFoldDB" id="A0A228HPD3"/>
<gene>
    <name evidence="2" type="ORF">BLA13014_07143</name>
    <name evidence="1" type="ORF">CFB84_41395</name>
</gene>
<protein>
    <submittedName>
        <fullName evidence="1">Uncharacterized protein</fullName>
    </submittedName>
</protein>
<accession>A0A6P2S2T4</accession>
<dbReference type="OrthoDB" id="9133734at2"/>
<dbReference type="RefSeq" id="WP_025647493.1">
    <property type="nucleotide sequence ID" value="NZ_CABVQC010000076.1"/>
</dbReference>
<reference evidence="1 3" key="3">
    <citation type="submission" date="2017-08" db="EMBL/GenBank/DDBJ databases">
        <title>WGS of novel Burkholderia cepaca complex species.</title>
        <authorList>
            <person name="Lipuma J."/>
            <person name="Spilker T."/>
        </authorList>
    </citation>
    <scope>NUCLEOTIDE SEQUENCE [LARGE SCALE GENOMIC DNA]</scope>
    <source>
        <strain evidence="1 3">AU17325</strain>
    </source>
</reference>
<sequence>MSNQIDRLTIHTQAEEERFVCTWRLGRKQGIVYVTVDADVAEKDVVAELSALHYLVEEVQLMGDNRSGSSIEITISNPTILDLRSGRSKKSHLYPYAVLLLTKFLEVPLNVEKDCSWVGEGAKTRERHLSVSEPLKLFLDVKGHGKVGVRQHSFDQFRARLNHVSAVVAWKEMQRVAKAGMSPIRNPERGSTKLYHAESHWVFVVGDDGYFVTAYTDFNVGKHAQQAGDTPAIR</sequence>
<evidence type="ECO:0000313" key="3">
    <source>
        <dbReference type="Proteomes" id="UP000214600"/>
    </source>
</evidence>
<name>A0A228HPD3_9BURK</name>
<evidence type="ECO:0000313" key="1">
    <source>
        <dbReference type="EMBL" id="OXI31977.1"/>
    </source>
</evidence>
<evidence type="ECO:0000313" key="4">
    <source>
        <dbReference type="Proteomes" id="UP000494261"/>
    </source>
</evidence>
<evidence type="ECO:0000313" key="2">
    <source>
        <dbReference type="EMBL" id="VWC44282.1"/>
    </source>
</evidence>
<proteinExistence type="predicted"/>
<dbReference type="GeneID" id="99664760"/>
<accession>A0A228HPD3</accession>
<reference evidence="1" key="2">
    <citation type="submission" date="2017-06" db="EMBL/GenBank/DDBJ databases">
        <authorList>
            <person name="Kim H.J."/>
            <person name="Triplett B.A."/>
        </authorList>
    </citation>
    <scope>NUCLEOTIDE SEQUENCE [LARGE SCALE GENOMIC DNA]</scope>
    <source>
        <strain evidence="1">AU17325</strain>
    </source>
</reference>
<organism evidence="1 3">
    <name type="scientific">Burkholderia aenigmatica</name>
    <dbReference type="NCBI Taxonomy" id="2015348"/>
    <lineage>
        <taxon>Bacteria</taxon>
        <taxon>Pseudomonadati</taxon>
        <taxon>Pseudomonadota</taxon>
        <taxon>Betaproteobacteria</taxon>
        <taxon>Burkholderiales</taxon>
        <taxon>Burkholderiaceae</taxon>
        <taxon>Burkholderia</taxon>
        <taxon>Burkholderia cepacia complex</taxon>
    </lineage>
</organism>
<dbReference type="Proteomes" id="UP000214600">
    <property type="component" value="Unassembled WGS sequence"/>
</dbReference>